<protein>
    <submittedName>
        <fullName evidence="1">Uncharacterized protein</fullName>
    </submittedName>
</protein>
<comment type="caution">
    <text evidence="1">The sequence shown here is derived from an EMBL/GenBank/DDBJ whole genome shotgun (WGS) entry which is preliminary data.</text>
</comment>
<dbReference type="AlphaFoldDB" id="A0A0V1GWC8"/>
<name>A0A0V1GWC8_9BILA</name>
<accession>A0A0V1GWC8</accession>
<dbReference type="EMBL" id="JYDP01000228">
    <property type="protein sequence ID" value="KRZ02477.1"/>
    <property type="molecule type" value="Genomic_DNA"/>
</dbReference>
<dbReference type="Proteomes" id="UP000055024">
    <property type="component" value="Unassembled WGS sequence"/>
</dbReference>
<keyword evidence="2" id="KW-1185">Reference proteome</keyword>
<evidence type="ECO:0000313" key="2">
    <source>
        <dbReference type="Proteomes" id="UP000055024"/>
    </source>
</evidence>
<proteinExistence type="predicted"/>
<gene>
    <name evidence="1" type="ORF">T11_13283</name>
</gene>
<sequence length="44" mass="5129">MSLIWECRRTVLPFANGTATFDRRNAAVDRRYGHYLKVHQSSFG</sequence>
<reference evidence="1 2" key="1">
    <citation type="submission" date="2015-01" db="EMBL/GenBank/DDBJ databases">
        <title>Evolution of Trichinella species and genotypes.</title>
        <authorList>
            <person name="Korhonen P.K."/>
            <person name="Edoardo P."/>
            <person name="Giuseppe L.R."/>
            <person name="Gasser R.B."/>
        </authorList>
    </citation>
    <scope>NUCLEOTIDE SEQUENCE [LARGE SCALE GENOMIC DNA]</scope>
    <source>
        <strain evidence="1">ISS1029</strain>
    </source>
</reference>
<organism evidence="1 2">
    <name type="scientific">Trichinella zimbabwensis</name>
    <dbReference type="NCBI Taxonomy" id="268475"/>
    <lineage>
        <taxon>Eukaryota</taxon>
        <taxon>Metazoa</taxon>
        <taxon>Ecdysozoa</taxon>
        <taxon>Nematoda</taxon>
        <taxon>Enoplea</taxon>
        <taxon>Dorylaimia</taxon>
        <taxon>Trichinellida</taxon>
        <taxon>Trichinellidae</taxon>
        <taxon>Trichinella</taxon>
    </lineage>
</organism>
<evidence type="ECO:0000313" key="1">
    <source>
        <dbReference type="EMBL" id="KRZ02477.1"/>
    </source>
</evidence>